<evidence type="ECO:0000256" key="10">
    <source>
        <dbReference type="SAM" id="SignalP"/>
    </source>
</evidence>
<keyword evidence="6 8" id="KW-0472">Membrane</keyword>
<dbReference type="InterPro" id="IPR039426">
    <property type="entry name" value="TonB-dep_rcpt-like"/>
</dbReference>
<feature type="domain" description="TonB-dependent receptor plug" evidence="12">
    <location>
        <begin position="114"/>
        <end position="219"/>
    </location>
</feature>
<dbReference type="SUPFAM" id="SSF56935">
    <property type="entry name" value="Porins"/>
    <property type="match status" value="1"/>
</dbReference>
<dbReference type="InterPro" id="IPR012910">
    <property type="entry name" value="Plug_dom"/>
</dbReference>
<accession>A0A1H2SNZ6</accession>
<organism evidence="13 14">
    <name type="scientific">Flavobacterium degerlachei</name>
    <dbReference type="NCBI Taxonomy" id="229203"/>
    <lineage>
        <taxon>Bacteria</taxon>
        <taxon>Pseudomonadati</taxon>
        <taxon>Bacteroidota</taxon>
        <taxon>Flavobacteriia</taxon>
        <taxon>Flavobacteriales</taxon>
        <taxon>Flavobacteriaceae</taxon>
        <taxon>Flavobacterium</taxon>
    </lineage>
</organism>
<evidence type="ECO:0000256" key="4">
    <source>
        <dbReference type="ARBA" id="ARBA00022692"/>
    </source>
</evidence>
<keyword evidence="5 9" id="KW-0798">TonB box</keyword>
<evidence type="ECO:0000259" key="12">
    <source>
        <dbReference type="Pfam" id="PF07715"/>
    </source>
</evidence>
<dbReference type="InterPro" id="IPR023997">
    <property type="entry name" value="TonB-dep_OMP_SusC/RagA_CS"/>
</dbReference>
<dbReference type="Gene3D" id="2.60.40.1120">
    <property type="entry name" value="Carboxypeptidase-like, regulatory domain"/>
    <property type="match status" value="1"/>
</dbReference>
<gene>
    <name evidence="13" type="ORF">SAMN05444338_102132</name>
</gene>
<comment type="similarity">
    <text evidence="8 9">Belongs to the TonB-dependent receptor family.</text>
</comment>
<keyword evidence="10" id="KW-0732">Signal</keyword>
<keyword evidence="4 8" id="KW-0812">Transmembrane</keyword>
<name>A0A1H2SNZ6_9FLAO</name>
<evidence type="ECO:0000256" key="7">
    <source>
        <dbReference type="ARBA" id="ARBA00023237"/>
    </source>
</evidence>
<dbReference type="STRING" id="229203.SAMN05444338_102132"/>
<dbReference type="Pfam" id="PF13715">
    <property type="entry name" value="CarbopepD_reg_2"/>
    <property type="match status" value="1"/>
</dbReference>
<sequence>MKKSIIYKLFLVGTILSASIMNAQTVTGIVTDKSGPVPQVNVIVKGTNTGTITDFDGKYTLNNVSPKAVLVFSYIGYINKEIAVNGMSTVNASLTQDAQQLEEVVLIGYSSAKKSSLSSAVTTVNVDDLAKTKVADVAQALQGQVAGVFVAANTGAPGDGIKIRIRGEGTLGNNDVLYVVDGVSTRDISFLNQSDIKSLTVLKDAAAGAIYGARAAGGVVLITTKSGKIGKATISSEYFTGFHVATNLPDMLNTDQYLTVKDQAWHNTAGNSASAISPYAADRSRTDLADTDWQDELFTTGISKNFQTSVSGGSENIQYLVSGGYYGIDGIVTEDHDQYQRINFRSNINANVSDRFKVGTNLQISYEKQDKLSSSGDAPGIIRHALIRPPVLAVYKDINDPTYSASNPYTDLPFYTGPDNGWSKNYEYTSNPLAIVHFTDDKRNTYKTFGNLYGEYAFLADKSLKFRSNFGADISFSHNKNFGANFGDADISDTGNQYYGMGRINRPNGLDENRGQNMTFTFSNTLNYIKTINDDHSIDFLLGMENISSKSSAIGGSRQNFDNTSNSFRYLDFGSTTNAYSSGSAENWALQSFFGSGTYGYASKYFATATVRADASSRFGPNNKWGYFPSVSAGWLVSRENFLAKADWISNLKLRASWGQSGNQEIPNNAYETLVSTSGGVVNIIRYGNPDLKWETTTQTNFGVDLSTFSNKLSFTADYFVKNTTDILLGVTLPAVSVGVINQTIVNAGEVSNKGFEFGLNLKNYDHDFKYSVNANIATLTNRVNKLQTYVKSIIDDGTHTKTEVGQPISSYYGLVFDGIYQNAGEVSTQLFANSNNAQPGDIRFKDINEDGQINADDRAIIGSPIPKLTYGFSFTGDYKNFDFSFLLQGVNGVDRYNDSKQILNYDSRPFNSTTAVLDSWNGEGSTNTTPRLTFNNNGGGNVSSVFVEDASYLRLKNLEIGYTFNAETIGVKNLRIYASGQNLFTITDYTGLDPESTSLIDKGTYPQSKAYLLGIQVKL</sequence>
<evidence type="ECO:0000313" key="14">
    <source>
        <dbReference type="Proteomes" id="UP000198569"/>
    </source>
</evidence>
<dbReference type="InterPro" id="IPR036942">
    <property type="entry name" value="Beta-barrel_TonB_sf"/>
</dbReference>
<comment type="subcellular location">
    <subcellularLocation>
        <location evidence="1 8">Cell outer membrane</location>
        <topology evidence="1 8">Multi-pass membrane protein</topology>
    </subcellularLocation>
</comment>
<evidence type="ECO:0000259" key="11">
    <source>
        <dbReference type="Pfam" id="PF00593"/>
    </source>
</evidence>
<keyword evidence="14" id="KW-1185">Reference proteome</keyword>
<dbReference type="SUPFAM" id="SSF49464">
    <property type="entry name" value="Carboxypeptidase regulatory domain-like"/>
    <property type="match status" value="1"/>
</dbReference>
<dbReference type="Gene3D" id="2.170.130.10">
    <property type="entry name" value="TonB-dependent receptor, plug domain"/>
    <property type="match status" value="1"/>
</dbReference>
<dbReference type="InterPro" id="IPR000531">
    <property type="entry name" value="Beta-barrel_TonB"/>
</dbReference>
<dbReference type="NCBIfam" id="TIGR04057">
    <property type="entry name" value="SusC_RagA_signa"/>
    <property type="match status" value="1"/>
</dbReference>
<evidence type="ECO:0000256" key="3">
    <source>
        <dbReference type="ARBA" id="ARBA00022452"/>
    </source>
</evidence>
<dbReference type="InterPro" id="IPR037066">
    <property type="entry name" value="Plug_dom_sf"/>
</dbReference>
<keyword evidence="2 8" id="KW-0813">Transport</keyword>
<reference evidence="14" key="1">
    <citation type="submission" date="2016-10" db="EMBL/GenBank/DDBJ databases">
        <authorList>
            <person name="Varghese N."/>
            <person name="Submissions S."/>
        </authorList>
    </citation>
    <scope>NUCLEOTIDE SEQUENCE [LARGE SCALE GENOMIC DNA]</scope>
    <source>
        <strain evidence="14">DSM 15718</strain>
    </source>
</reference>
<feature type="chain" id="PRO_5011765065" evidence="10">
    <location>
        <begin position="24"/>
        <end position="1020"/>
    </location>
</feature>
<keyword evidence="3 8" id="KW-1134">Transmembrane beta strand</keyword>
<dbReference type="InterPro" id="IPR008969">
    <property type="entry name" value="CarboxyPept-like_regulatory"/>
</dbReference>
<evidence type="ECO:0000256" key="1">
    <source>
        <dbReference type="ARBA" id="ARBA00004571"/>
    </source>
</evidence>
<dbReference type="AlphaFoldDB" id="A0A1H2SNZ6"/>
<dbReference type="Gene3D" id="2.40.170.20">
    <property type="entry name" value="TonB-dependent receptor, beta-barrel domain"/>
    <property type="match status" value="1"/>
</dbReference>
<dbReference type="PROSITE" id="PS52016">
    <property type="entry name" value="TONB_DEPENDENT_REC_3"/>
    <property type="match status" value="1"/>
</dbReference>
<dbReference type="InterPro" id="IPR023996">
    <property type="entry name" value="TonB-dep_OMP_SusC/RagA"/>
</dbReference>
<evidence type="ECO:0000256" key="9">
    <source>
        <dbReference type="RuleBase" id="RU003357"/>
    </source>
</evidence>
<keyword evidence="7 8" id="KW-0998">Cell outer membrane</keyword>
<feature type="domain" description="TonB-dependent receptor-like beta-barrel" evidence="11">
    <location>
        <begin position="405"/>
        <end position="984"/>
    </location>
</feature>
<evidence type="ECO:0000313" key="13">
    <source>
        <dbReference type="EMBL" id="SDW33361.1"/>
    </source>
</evidence>
<evidence type="ECO:0000256" key="8">
    <source>
        <dbReference type="PROSITE-ProRule" id="PRU01360"/>
    </source>
</evidence>
<evidence type="ECO:0000256" key="5">
    <source>
        <dbReference type="ARBA" id="ARBA00023077"/>
    </source>
</evidence>
<evidence type="ECO:0000256" key="6">
    <source>
        <dbReference type="ARBA" id="ARBA00023136"/>
    </source>
</evidence>
<feature type="signal peptide" evidence="10">
    <location>
        <begin position="1"/>
        <end position="23"/>
    </location>
</feature>
<dbReference type="Proteomes" id="UP000198569">
    <property type="component" value="Unassembled WGS sequence"/>
</dbReference>
<protein>
    <submittedName>
        <fullName evidence="13">TonB-linked outer membrane protein, SusC/RagA family</fullName>
    </submittedName>
</protein>
<dbReference type="EMBL" id="FNMV01000002">
    <property type="protein sequence ID" value="SDW33361.1"/>
    <property type="molecule type" value="Genomic_DNA"/>
</dbReference>
<dbReference type="NCBIfam" id="TIGR04056">
    <property type="entry name" value="OMP_RagA_SusC"/>
    <property type="match status" value="1"/>
</dbReference>
<dbReference type="Pfam" id="PF00593">
    <property type="entry name" value="TonB_dep_Rec_b-barrel"/>
    <property type="match status" value="1"/>
</dbReference>
<evidence type="ECO:0000256" key="2">
    <source>
        <dbReference type="ARBA" id="ARBA00022448"/>
    </source>
</evidence>
<dbReference type="GO" id="GO:0009279">
    <property type="term" value="C:cell outer membrane"/>
    <property type="evidence" value="ECO:0007669"/>
    <property type="project" value="UniProtKB-SubCell"/>
</dbReference>
<dbReference type="Pfam" id="PF07715">
    <property type="entry name" value="Plug"/>
    <property type="match status" value="1"/>
</dbReference>
<proteinExistence type="inferred from homology"/>